<dbReference type="KEGG" id="byl:A4V09_12130"/>
<dbReference type="Proteomes" id="UP000092574">
    <property type="component" value="Chromosome"/>
</dbReference>
<dbReference type="EMBL" id="CP015405">
    <property type="protein sequence ID" value="ANU76449.1"/>
    <property type="molecule type" value="Genomic_DNA"/>
</dbReference>
<protein>
    <submittedName>
        <fullName evidence="1">Uncharacterized protein</fullName>
    </submittedName>
</protein>
<dbReference type="AlphaFoldDB" id="A0A1C7ID80"/>
<sequence>MKGIMLTAMDEEVYEGLSDNEIFADLFNGALFGGKQVIRPDMLEQENEKKVMRAGREGGKRVILRRIRDVQKLSVMGDSCLAVILAAEGQRTVHYAMPVRCMLYDAIDYTGQVEHIVKERKGEGKLKKGAEYLSGMKREDRLLPGITIVFYYGEEQSWDGPLSLHDMLDIPPELRPWMECIQDYRINLVCSSTVESSNFRTGLREVFELLPLLKDKEGMKEFLEARKDEFMHLDAKKGWLVSKFLNVPALKELKENEKGEVDMCTAIEEMMEEREERGILQGIEQGIEQGIKRGEVRVNQLIEVLLQQPCQNEAYKEIRRAVTDREYQKKLFDKFGI</sequence>
<dbReference type="OrthoDB" id="2066427at2"/>
<dbReference type="STRING" id="1796616.A4V09_12130"/>
<keyword evidence="2" id="KW-1185">Reference proteome</keyword>
<accession>A0A1C7ID80</accession>
<proteinExistence type="predicted"/>
<organism evidence="1 2">
    <name type="scientific">Blautia pseudococcoides</name>
    <dbReference type="NCBI Taxonomy" id="1796616"/>
    <lineage>
        <taxon>Bacteria</taxon>
        <taxon>Bacillati</taxon>
        <taxon>Bacillota</taxon>
        <taxon>Clostridia</taxon>
        <taxon>Lachnospirales</taxon>
        <taxon>Lachnospiraceae</taxon>
        <taxon>Blautia</taxon>
    </lineage>
</organism>
<evidence type="ECO:0000313" key="1">
    <source>
        <dbReference type="EMBL" id="ANU76449.1"/>
    </source>
</evidence>
<gene>
    <name evidence="1" type="ORF">A4V09_12130</name>
</gene>
<dbReference type="RefSeq" id="WP_065542614.1">
    <property type="nucleotide sequence ID" value="NZ_CP015405.2"/>
</dbReference>
<evidence type="ECO:0000313" key="2">
    <source>
        <dbReference type="Proteomes" id="UP000092574"/>
    </source>
</evidence>
<reference evidence="1" key="1">
    <citation type="submission" date="2017-04" db="EMBL/GenBank/DDBJ databases">
        <title>Complete Genome Sequences of Twelve Strains of a Stable Defined Moderately Diverse Mouse Microbiota 2 (sDMDMm2).</title>
        <authorList>
            <person name="Uchimura Y."/>
            <person name="Wyss M."/>
            <person name="Brugiroux S."/>
            <person name="Limenitakis J.P."/>
            <person name="Stecher B."/>
            <person name="McCoy K.D."/>
            <person name="Macpherson A.J."/>
        </authorList>
    </citation>
    <scope>NUCLEOTIDE SEQUENCE</scope>
    <source>
        <strain evidence="1">YL58</strain>
    </source>
</reference>
<name>A0A1C7ID80_9FIRM</name>